<feature type="compositionally biased region" description="Polar residues" evidence="8">
    <location>
        <begin position="217"/>
        <end position="226"/>
    </location>
</feature>
<evidence type="ECO:0000256" key="8">
    <source>
        <dbReference type="SAM" id="MobiDB-lite"/>
    </source>
</evidence>
<evidence type="ECO:0000256" key="1">
    <source>
        <dbReference type="ARBA" id="ARBA00004123"/>
    </source>
</evidence>
<keyword evidence="3" id="KW-0677">Repeat</keyword>
<dbReference type="Pfam" id="PF00096">
    <property type="entry name" value="zf-C2H2"/>
    <property type="match status" value="1"/>
</dbReference>
<dbReference type="InterPro" id="IPR036236">
    <property type="entry name" value="Znf_C2H2_sf"/>
</dbReference>
<evidence type="ECO:0000313" key="11">
    <source>
        <dbReference type="Proteomes" id="UP000509704"/>
    </source>
</evidence>
<dbReference type="SUPFAM" id="SSF57667">
    <property type="entry name" value="beta-beta-alpha zinc fingers"/>
    <property type="match status" value="1"/>
</dbReference>
<feature type="region of interest" description="Disordered" evidence="8">
    <location>
        <begin position="183"/>
        <end position="232"/>
    </location>
</feature>
<accession>A0A7H9B331</accession>
<dbReference type="PROSITE" id="PS00028">
    <property type="entry name" value="ZINC_FINGER_C2H2_1"/>
    <property type="match status" value="2"/>
</dbReference>
<evidence type="ECO:0000256" key="5">
    <source>
        <dbReference type="ARBA" id="ARBA00022833"/>
    </source>
</evidence>
<dbReference type="PANTHER" id="PTHR40626">
    <property type="entry name" value="MIP31509P"/>
    <property type="match status" value="1"/>
</dbReference>
<evidence type="ECO:0000256" key="7">
    <source>
        <dbReference type="PROSITE-ProRule" id="PRU00042"/>
    </source>
</evidence>
<dbReference type="PANTHER" id="PTHR40626:SF13">
    <property type="entry name" value="RESPIRATION FACTOR 2-RELATED"/>
    <property type="match status" value="1"/>
</dbReference>
<dbReference type="RefSeq" id="XP_037144802.1">
    <property type="nucleotide sequence ID" value="XM_037288907.1"/>
</dbReference>
<dbReference type="GeneID" id="59236817"/>
<evidence type="ECO:0000259" key="9">
    <source>
        <dbReference type="PROSITE" id="PS50157"/>
    </source>
</evidence>
<feature type="region of interest" description="Disordered" evidence="8">
    <location>
        <begin position="1"/>
        <end position="27"/>
    </location>
</feature>
<protein>
    <recommendedName>
        <fullName evidence="9">C2H2-type domain-containing protein</fullName>
    </recommendedName>
</protein>
<dbReference type="EMBL" id="CP058608">
    <property type="protein sequence ID" value="QLG73075.1"/>
    <property type="molecule type" value="Genomic_DNA"/>
</dbReference>
<evidence type="ECO:0000313" key="10">
    <source>
        <dbReference type="EMBL" id="QLG73075.1"/>
    </source>
</evidence>
<name>A0A7H9B331_ZYGMR</name>
<dbReference type="FunFam" id="3.30.160.60:FF:002058">
    <property type="entry name" value="YML081W-like protein"/>
    <property type="match status" value="1"/>
</dbReference>
<proteinExistence type="predicted"/>
<dbReference type="Gene3D" id="3.30.160.60">
    <property type="entry name" value="Classic Zinc Finger"/>
    <property type="match status" value="2"/>
</dbReference>
<evidence type="ECO:0000256" key="4">
    <source>
        <dbReference type="ARBA" id="ARBA00022771"/>
    </source>
</evidence>
<keyword evidence="6" id="KW-0539">Nucleus</keyword>
<feature type="region of interest" description="Disordered" evidence="8">
    <location>
        <begin position="515"/>
        <end position="566"/>
    </location>
</feature>
<feature type="compositionally biased region" description="Polar residues" evidence="8">
    <location>
        <begin position="591"/>
        <end position="610"/>
    </location>
</feature>
<dbReference type="Proteomes" id="UP000509704">
    <property type="component" value="Chromosome 5"/>
</dbReference>
<gene>
    <name evidence="10" type="ORF">HG535_0E01590</name>
</gene>
<sequence>MNYSTDYDKSNEVAQNGKGNEVAGISNNMQDSKVDVAGLVPIPKKSRTIKTDKPRPFLCPICTRGFVRQEHLKRHQRSHTNEKPFLCVFCGRCFARRDLVLRHQHKLHASLVGKTPSGNISSSSSSNEISDNEALINVNQSGEIDKHIIKIAGNKESILPTPSNPMAKTTAQLKKAAKQAAAIGASSNSLGRETSSSSSLNSMTSRLGVTPGESPLTAPTGQQMDTNPVRKRKRHASFSATNAFTYINENFKTDDMAKELEFARDIPHQVGFATPQLTAQELMEKLIEAGGIDIDALGLPPDFSLDDASQKENMDGLSQTTGENINVNSPDIQNNNYNSSSVPNNWTERYSSELRDNYNIPRNSSIPSFSNTPMTPSAYLLKSMPSITNFLTMGSTGGGTNGFTGTYSVDSNLTSFGYESLDSLDSHAKIMPDNTNKSKNGGLFVQPIQNDKIKNSDTPNPHSLIKNNSLTSTLEDDQWLSEFIYQSQLSPGFKVDLDNINDVGFADVVSNSSLSESSSKRPLLPTTQSIRNGSKKKKLQIDRISISPTTSNNISGSNSPFTNNRRNSLSLGPAITSFFTSRQKDLFDTGTSFNSLGSSPSPLTAPSEGTTPDLKDPSVGKRAVFFNDSLRNAIIKDSNLDPDLFPSSKELNNYVKLYQKEFHRYFSFIHLHTIVPSTSNYSLILSIAIIGALYGFHSTHAMYLSNICWLKIRNHLNTLNDHYENTPLWLIQSMVLLIFFGIFSNDLSVSKTINTKMKTLIKLVKLTKLNLPLESLQMPPIESDHVFEYQDNPEQLKKFSDQYNSPEQIVKDFKYFITAQSRIKTCHMILLISNLFTSLVGLECSFHSIDLKCGVPCFYEKLYSCEDAVEWGKGLSKYHIDLDSKFSLIQLSNGLEDYQHCLMYISTGSQYYFETSKVSFKTLLSMLISIHEKIYLERRNLNSAKSNQINEMKWRMNSRPAIESMLKYWEAIYIKTGGILTRNQDNIPIINENPSMRLIIVLHLFANIRKCVDLTDVINKIWLKQWTEMNLTLDKFCSDWDSLREATDFALNVIDFWADTVSIMKNVQGTAISTPIFSITCILYSILIVSEHMRHIEAWGQEFDLSSPMNHVINPYDRMLWLKSEQVLKKVEAHLLPKGYNTQSYSEFLRSQAGGALDVDILDNDLAQRALKPDFPIASTIDVIVKARLSSRSLYLGVRILGDAPIWPVALLFAHALQARAIYNVKNTSSK</sequence>
<evidence type="ECO:0000256" key="2">
    <source>
        <dbReference type="ARBA" id="ARBA00022723"/>
    </source>
</evidence>
<keyword evidence="11" id="KW-1185">Reference proteome</keyword>
<feature type="compositionally biased region" description="Low complexity" evidence="8">
    <location>
        <begin position="183"/>
        <end position="208"/>
    </location>
</feature>
<dbReference type="FunFam" id="3.30.160.60:FF:000145">
    <property type="entry name" value="Zinc finger protein 574"/>
    <property type="match status" value="1"/>
</dbReference>
<dbReference type="GO" id="GO:0005634">
    <property type="term" value="C:nucleus"/>
    <property type="evidence" value="ECO:0007669"/>
    <property type="project" value="UniProtKB-SubCell"/>
</dbReference>
<dbReference type="InterPro" id="IPR013087">
    <property type="entry name" value="Znf_C2H2_type"/>
</dbReference>
<feature type="region of interest" description="Disordered" evidence="8">
    <location>
        <begin position="591"/>
        <end position="615"/>
    </location>
</feature>
<evidence type="ECO:0000256" key="6">
    <source>
        <dbReference type="ARBA" id="ARBA00023242"/>
    </source>
</evidence>
<dbReference type="SMART" id="SM00355">
    <property type="entry name" value="ZnF_C2H2"/>
    <property type="match status" value="2"/>
</dbReference>
<keyword evidence="5" id="KW-0862">Zinc</keyword>
<feature type="domain" description="C2H2-type" evidence="9">
    <location>
        <begin position="85"/>
        <end position="109"/>
    </location>
</feature>
<dbReference type="GO" id="GO:0000981">
    <property type="term" value="F:DNA-binding transcription factor activity, RNA polymerase II-specific"/>
    <property type="evidence" value="ECO:0007669"/>
    <property type="project" value="InterPro"/>
</dbReference>
<evidence type="ECO:0000256" key="3">
    <source>
        <dbReference type="ARBA" id="ARBA00022737"/>
    </source>
</evidence>
<organism evidence="10 11">
    <name type="scientific">Zygotorulaspora mrakii</name>
    <name type="common">Zygosaccharomyces mrakii</name>
    <dbReference type="NCBI Taxonomy" id="42260"/>
    <lineage>
        <taxon>Eukaryota</taxon>
        <taxon>Fungi</taxon>
        <taxon>Dikarya</taxon>
        <taxon>Ascomycota</taxon>
        <taxon>Saccharomycotina</taxon>
        <taxon>Saccharomycetes</taxon>
        <taxon>Saccharomycetales</taxon>
        <taxon>Saccharomycetaceae</taxon>
        <taxon>Zygotorulaspora</taxon>
    </lineage>
</organism>
<dbReference type="KEGG" id="zmk:HG535_0E01590"/>
<reference evidence="10 11" key="1">
    <citation type="submission" date="2020-07" db="EMBL/GenBank/DDBJ databases">
        <title>The yeast mating-type switching endonuclease HO is a domesticated member of an unorthodox homing genetic element family.</title>
        <authorList>
            <person name="Coughlan A.Y."/>
            <person name="Lombardi L."/>
            <person name="Braun-Galleani S."/>
            <person name="Martos A.R."/>
            <person name="Galeote V."/>
            <person name="Bigey F."/>
            <person name="Dequin S."/>
            <person name="Byrne K.P."/>
            <person name="Wolfe K.H."/>
        </authorList>
    </citation>
    <scope>NUCLEOTIDE SEQUENCE [LARGE SCALE GENOMIC DNA]</scope>
    <source>
        <strain evidence="10 11">NRRL Y-6702</strain>
    </source>
</reference>
<dbReference type="OrthoDB" id="6077919at2759"/>
<dbReference type="GO" id="GO:0000785">
    <property type="term" value="C:chromatin"/>
    <property type="evidence" value="ECO:0007669"/>
    <property type="project" value="TreeGrafter"/>
</dbReference>
<dbReference type="GO" id="GO:0008270">
    <property type="term" value="F:zinc ion binding"/>
    <property type="evidence" value="ECO:0007669"/>
    <property type="project" value="UniProtKB-KW"/>
</dbReference>
<dbReference type="GO" id="GO:0000978">
    <property type="term" value="F:RNA polymerase II cis-regulatory region sequence-specific DNA binding"/>
    <property type="evidence" value="ECO:0007669"/>
    <property type="project" value="InterPro"/>
</dbReference>
<dbReference type="CDD" id="cd12148">
    <property type="entry name" value="fungal_TF_MHR"/>
    <property type="match status" value="1"/>
</dbReference>
<comment type="subcellular location">
    <subcellularLocation>
        <location evidence="1">Nucleus</location>
    </subcellularLocation>
</comment>
<keyword evidence="2" id="KW-0479">Metal-binding</keyword>
<feature type="compositionally biased region" description="Basic and acidic residues" evidence="8">
    <location>
        <begin position="1"/>
        <end position="11"/>
    </location>
</feature>
<keyword evidence="4 7" id="KW-0863">Zinc-finger</keyword>
<feature type="domain" description="C2H2-type" evidence="9">
    <location>
        <begin position="57"/>
        <end position="84"/>
    </location>
</feature>
<dbReference type="PROSITE" id="PS50157">
    <property type="entry name" value="ZINC_FINGER_C2H2_2"/>
    <property type="match status" value="2"/>
</dbReference>
<feature type="compositionally biased region" description="Low complexity" evidence="8">
    <location>
        <begin position="544"/>
        <end position="560"/>
    </location>
</feature>
<dbReference type="InterPro" id="IPR051059">
    <property type="entry name" value="VerF-like"/>
</dbReference>
<dbReference type="AlphaFoldDB" id="A0A7H9B331"/>